<proteinExistence type="predicted"/>
<feature type="coiled-coil region" evidence="1">
    <location>
        <begin position="47"/>
        <end position="74"/>
    </location>
</feature>
<evidence type="ECO:0000256" key="1">
    <source>
        <dbReference type="SAM" id="Coils"/>
    </source>
</evidence>
<keyword evidence="1" id="KW-0175">Coiled coil</keyword>
<gene>
    <name evidence="2" type="ORF">LCGC14_1555620</name>
</gene>
<name>A0A0F9IP12_9ZZZZ</name>
<evidence type="ECO:0008006" key="3">
    <source>
        <dbReference type="Google" id="ProtNLM"/>
    </source>
</evidence>
<comment type="caution">
    <text evidence="2">The sequence shown here is derived from an EMBL/GenBank/DDBJ whole genome shotgun (WGS) entry which is preliminary data.</text>
</comment>
<dbReference type="AlphaFoldDB" id="A0A0F9IP12"/>
<reference evidence="2" key="1">
    <citation type="journal article" date="2015" name="Nature">
        <title>Complex archaea that bridge the gap between prokaryotes and eukaryotes.</title>
        <authorList>
            <person name="Spang A."/>
            <person name="Saw J.H."/>
            <person name="Jorgensen S.L."/>
            <person name="Zaremba-Niedzwiedzka K."/>
            <person name="Martijn J."/>
            <person name="Lind A.E."/>
            <person name="van Eijk R."/>
            <person name="Schleper C."/>
            <person name="Guy L."/>
            <person name="Ettema T.J."/>
        </authorList>
    </citation>
    <scope>NUCLEOTIDE SEQUENCE</scope>
</reference>
<evidence type="ECO:0000313" key="2">
    <source>
        <dbReference type="EMBL" id="KKM51281.1"/>
    </source>
</evidence>
<accession>A0A0F9IP12</accession>
<protein>
    <recommendedName>
        <fullName evidence="3">PARP-type domain-containing protein</fullName>
    </recommendedName>
</protein>
<organism evidence="2">
    <name type="scientific">marine sediment metagenome</name>
    <dbReference type="NCBI Taxonomy" id="412755"/>
    <lineage>
        <taxon>unclassified sequences</taxon>
        <taxon>metagenomes</taxon>
        <taxon>ecological metagenomes</taxon>
    </lineage>
</organism>
<sequence length="86" mass="10804">MPERIVKNKRKGLCSRCDKDITTDYKVRWKSYKEEKRGKHYHLTCYYRMILRTIEHHKEELSQARKRKRKLERFKRYMILENLGEK</sequence>
<dbReference type="EMBL" id="LAZR01011952">
    <property type="protein sequence ID" value="KKM51281.1"/>
    <property type="molecule type" value="Genomic_DNA"/>
</dbReference>